<evidence type="ECO:0000256" key="12">
    <source>
        <dbReference type="ARBA" id="ARBA00034045"/>
    </source>
</evidence>
<dbReference type="RefSeq" id="WP_061257773.1">
    <property type="nucleotide sequence ID" value="NZ_JBFALK010000017.1"/>
</dbReference>
<dbReference type="InterPro" id="IPR050261">
    <property type="entry name" value="FrsA_esterase"/>
</dbReference>
<comment type="similarity">
    <text evidence="3">Belongs to the AB hydrolase superfamily.</text>
</comment>
<feature type="signal peptide" evidence="14">
    <location>
        <begin position="1"/>
        <end position="33"/>
    </location>
</feature>
<dbReference type="InterPro" id="IPR041127">
    <property type="entry name" value="PET_hydrolase/cutinase-like"/>
</dbReference>
<dbReference type="SUPFAM" id="SSF53474">
    <property type="entry name" value="alpha/beta-Hydrolases"/>
    <property type="match status" value="1"/>
</dbReference>
<dbReference type="Gene3D" id="3.40.50.1820">
    <property type="entry name" value="alpha/beta hydrolase"/>
    <property type="match status" value="1"/>
</dbReference>
<comment type="subcellular location">
    <subcellularLocation>
        <location evidence="1">Periplasm</location>
    </subcellularLocation>
    <subcellularLocation>
        <location evidence="2">Secreted</location>
    </subcellularLocation>
</comment>
<evidence type="ECO:0000256" key="7">
    <source>
        <dbReference type="ARBA" id="ARBA00023157"/>
    </source>
</evidence>
<organism evidence="16 17">
    <name type="scientific">Microtetraspora glauca</name>
    <dbReference type="NCBI Taxonomy" id="1996"/>
    <lineage>
        <taxon>Bacteria</taxon>
        <taxon>Bacillati</taxon>
        <taxon>Actinomycetota</taxon>
        <taxon>Actinomycetes</taxon>
        <taxon>Streptosporangiales</taxon>
        <taxon>Streptosporangiaceae</taxon>
        <taxon>Microtetraspora</taxon>
    </lineage>
</organism>
<evidence type="ECO:0000256" key="2">
    <source>
        <dbReference type="ARBA" id="ARBA00004613"/>
    </source>
</evidence>
<dbReference type="Proteomes" id="UP001551675">
    <property type="component" value="Unassembled WGS sequence"/>
</dbReference>
<keyword evidence="6" id="KW-0574">Periplasm</keyword>
<reference evidence="16 17" key="1">
    <citation type="submission" date="2024-06" db="EMBL/GenBank/DDBJ databases">
        <title>The Natural Products Discovery Center: Release of the First 8490 Sequenced Strains for Exploring Actinobacteria Biosynthetic Diversity.</title>
        <authorList>
            <person name="Kalkreuter E."/>
            <person name="Kautsar S.A."/>
            <person name="Yang D."/>
            <person name="Bader C.D."/>
            <person name="Teijaro C.N."/>
            <person name="Fluegel L."/>
            <person name="Davis C.M."/>
            <person name="Simpson J.R."/>
            <person name="Lauterbach L."/>
            <person name="Steele A.D."/>
            <person name="Gui C."/>
            <person name="Meng S."/>
            <person name="Li G."/>
            <person name="Viehrig K."/>
            <person name="Ye F."/>
            <person name="Su P."/>
            <person name="Kiefer A.F."/>
            <person name="Nichols A."/>
            <person name="Cepeda A.J."/>
            <person name="Yan W."/>
            <person name="Fan B."/>
            <person name="Jiang Y."/>
            <person name="Adhikari A."/>
            <person name="Zheng C.-J."/>
            <person name="Schuster L."/>
            <person name="Cowan T.M."/>
            <person name="Smanski M.J."/>
            <person name="Chevrette M.G."/>
            <person name="De Carvalho L.P.S."/>
            <person name="Shen B."/>
        </authorList>
    </citation>
    <scope>NUCLEOTIDE SEQUENCE [LARGE SCALE GENOMIC DNA]</scope>
    <source>
        <strain evidence="16 17">NPDC050100</strain>
    </source>
</reference>
<evidence type="ECO:0000256" key="4">
    <source>
        <dbReference type="ARBA" id="ARBA00013095"/>
    </source>
</evidence>
<dbReference type="PANTHER" id="PTHR22946">
    <property type="entry name" value="DIENELACTONE HYDROLASE DOMAIN-CONTAINING PROTEIN-RELATED"/>
    <property type="match status" value="1"/>
</dbReference>
<feature type="chain" id="PRO_5046475492" description="Poly(ethylene terephthalate) hydrolase" evidence="14">
    <location>
        <begin position="34"/>
        <end position="308"/>
    </location>
</feature>
<keyword evidence="17" id="KW-1185">Reference proteome</keyword>
<evidence type="ECO:0000256" key="8">
    <source>
        <dbReference type="ARBA" id="ARBA00033629"/>
    </source>
</evidence>
<evidence type="ECO:0000313" key="16">
    <source>
        <dbReference type="EMBL" id="MEV0972478.1"/>
    </source>
</evidence>
<name>A0ABV3GLG2_MICGL</name>
<dbReference type="EC" id="3.1.1.101" evidence="10"/>
<sequence length="308" mass="33069">MNPLKLLLRMSVRLTAVLVLLVAAALTAPAASASTQILNYREEIHGDASTVWYPANPGRRLPVALIMTGGKVKRDHYERFAQTLAGYGFVVVIPDHYRLVFTSYGIYPSESVLWNIDDWAHDQLNDGSSPVRDIVDPEKMVVSGHSFGGAATLYAAANRCQIPFCFTLLFQHPRELKAVVLHGTNTTNNGAVDAVAVDGIPVMFVNGSQDGVSTPDEAHETFTKVSGTPSAAYVSLLGANHYGLADENNPNGADPDSSAPTLSQEVSAETAARWTAMWFLASLGDTAAHDYVHSTGDASDPNVTVELR</sequence>
<feature type="domain" description="PET hydrolase/cutinase-like" evidence="15">
    <location>
        <begin position="44"/>
        <end position="243"/>
    </location>
</feature>
<comment type="catalytic activity">
    <reaction evidence="8">
        <text>a butanoate ester + H2O = an aliphatic alcohol + butanoate + H(+)</text>
        <dbReference type="Rhea" id="RHEA:47348"/>
        <dbReference type="ChEBI" id="CHEBI:2571"/>
        <dbReference type="ChEBI" id="CHEBI:15377"/>
        <dbReference type="ChEBI" id="CHEBI:15378"/>
        <dbReference type="ChEBI" id="CHEBI:17968"/>
        <dbReference type="ChEBI" id="CHEBI:50477"/>
    </reaction>
    <physiologicalReaction direction="left-to-right" evidence="8">
        <dbReference type="Rhea" id="RHEA:47349"/>
    </physiologicalReaction>
</comment>
<evidence type="ECO:0000256" key="6">
    <source>
        <dbReference type="ARBA" id="ARBA00022764"/>
    </source>
</evidence>
<keyword evidence="5" id="KW-0964">Secreted</keyword>
<evidence type="ECO:0000256" key="11">
    <source>
        <dbReference type="ARBA" id="ARBA00033780"/>
    </source>
</evidence>
<evidence type="ECO:0000313" key="17">
    <source>
        <dbReference type="Proteomes" id="UP001551675"/>
    </source>
</evidence>
<keyword evidence="14" id="KW-0732">Signal</keyword>
<evidence type="ECO:0000256" key="5">
    <source>
        <dbReference type="ARBA" id="ARBA00022525"/>
    </source>
</evidence>
<proteinExistence type="inferred from homology"/>
<dbReference type="Pfam" id="PF12740">
    <property type="entry name" value="PETase"/>
    <property type="match status" value="1"/>
</dbReference>
<evidence type="ECO:0000256" key="10">
    <source>
        <dbReference type="ARBA" id="ARBA00033764"/>
    </source>
</evidence>
<feature type="region of interest" description="Disordered" evidence="13">
    <location>
        <begin position="245"/>
        <end position="266"/>
    </location>
</feature>
<dbReference type="EMBL" id="JBFALK010000017">
    <property type="protein sequence ID" value="MEV0972478.1"/>
    <property type="molecule type" value="Genomic_DNA"/>
</dbReference>
<evidence type="ECO:0000259" key="15">
    <source>
        <dbReference type="Pfam" id="PF12740"/>
    </source>
</evidence>
<gene>
    <name evidence="16" type="ORF">AB0I59_28080</name>
</gene>
<evidence type="ECO:0000256" key="9">
    <source>
        <dbReference type="ARBA" id="ARBA00033707"/>
    </source>
</evidence>
<dbReference type="EC" id="3.1.1.74" evidence="4"/>
<protein>
    <recommendedName>
        <fullName evidence="11">Poly(ethylene terephthalate) hydrolase</fullName>
        <ecNumber evidence="10">3.1.1.101</ecNumber>
        <ecNumber evidence="4">3.1.1.74</ecNumber>
    </recommendedName>
</protein>
<accession>A0ABV3GLG2</accession>
<comment type="catalytic activity">
    <reaction evidence="12">
        <text>cutin + H2O = cutin monomers.</text>
        <dbReference type="EC" id="3.1.1.74"/>
    </reaction>
</comment>
<dbReference type="InterPro" id="IPR029058">
    <property type="entry name" value="AB_hydrolase_fold"/>
</dbReference>
<evidence type="ECO:0000256" key="1">
    <source>
        <dbReference type="ARBA" id="ARBA00004418"/>
    </source>
</evidence>
<keyword evidence="16" id="KW-0378">Hydrolase</keyword>
<keyword evidence="7" id="KW-1015">Disulfide bond</keyword>
<evidence type="ECO:0000256" key="13">
    <source>
        <dbReference type="SAM" id="MobiDB-lite"/>
    </source>
</evidence>
<dbReference type="GO" id="GO:0016787">
    <property type="term" value="F:hydrolase activity"/>
    <property type="evidence" value="ECO:0007669"/>
    <property type="project" value="UniProtKB-KW"/>
</dbReference>
<evidence type="ECO:0000256" key="14">
    <source>
        <dbReference type="SAM" id="SignalP"/>
    </source>
</evidence>
<comment type="caution">
    <text evidence="16">The sequence shown here is derived from an EMBL/GenBank/DDBJ whole genome shotgun (WGS) entry which is preliminary data.</text>
</comment>
<comment type="catalytic activity">
    <reaction evidence="9">
        <text>(ethylene terephthalate)(n) + H2O = (ethylene terephthalate)(n-1) + 4-[(2-hydroxyethoxy)carbonyl]benzoate + H(+)</text>
        <dbReference type="Rhea" id="RHEA:49528"/>
        <dbReference type="Rhea" id="RHEA-COMP:12420"/>
        <dbReference type="Rhea" id="RHEA-COMP:12421"/>
        <dbReference type="ChEBI" id="CHEBI:15377"/>
        <dbReference type="ChEBI" id="CHEBI:15378"/>
        <dbReference type="ChEBI" id="CHEBI:131701"/>
        <dbReference type="ChEBI" id="CHEBI:131704"/>
        <dbReference type="EC" id="3.1.1.101"/>
    </reaction>
    <physiologicalReaction direction="left-to-right" evidence="9">
        <dbReference type="Rhea" id="RHEA:49529"/>
    </physiologicalReaction>
</comment>
<evidence type="ECO:0000256" key="3">
    <source>
        <dbReference type="ARBA" id="ARBA00008645"/>
    </source>
</evidence>